<keyword evidence="1" id="KW-1133">Transmembrane helix</keyword>
<proteinExistence type="predicted"/>
<dbReference type="Proteomes" id="UP000183898">
    <property type="component" value="Unassembled WGS sequence"/>
</dbReference>
<keyword evidence="1" id="KW-0472">Membrane</keyword>
<dbReference type="EMBL" id="FOCT01000001">
    <property type="protein sequence ID" value="SEM75976.1"/>
    <property type="molecule type" value="Genomic_DNA"/>
</dbReference>
<dbReference type="InterPro" id="IPR013424">
    <property type="entry name" value="Ice-binding_C"/>
</dbReference>
<evidence type="ECO:0000256" key="1">
    <source>
        <dbReference type="SAM" id="Phobius"/>
    </source>
</evidence>
<feature type="transmembrane region" description="Helical" evidence="1">
    <location>
        <begin position="38"/>
        <end position="55"/>
    </location>
</feature>
<sequence>MADLDSQVELPVGFFLAPGLHVQINNVGQVAASIIPEPQSYALILAGLILVGFIVRRKSMVT</sequence>
<dbReference type="AlphaFoldDB" id="A0A1H8AZP4"/>
<dbReference type="NCBIfam" id="TIGR02595">
    <property type="entry name" value="PEP_CTERM"/>
    <property type="match status" value="1"/>
</dbReference>
<protein>
    <submittedName>
        <fullName evidence="2">PEP-CTERM protein-sorting domain-containing protein</fullName>
    </submittedName>
</protein>
<evidence type="ECO:0000313" key="3">
    <source>
        <dbReference type="Proteomes" id="UP000183898"/>
    </source>
</evidence>
<organism evidence="2 3">
    <name type="scientific">Nitrosospira multiformis</name>
    <dbReference type="NCBI Taxonomy" id="1231"/>
    <lineage>
        <taxon>Bacteria</taxon>
        <taxon>Pseudomonadati</taxon>
        <taxon>Pseudomonadota</taxon>
        <taxon>Betaproteobacteria</taxon>
        <taxon>Nitrosomonadales</taxon>
        <taxon>Nitrosomonadaceae</taxon>
        <taxon>Nitrosospira</taxon>
    </lineage>
</organism>
<keyword evidence="1" id="KW-0812">Transmembrane</keyword>
<gene>
    <name evidence="2" type="ORF">SAMN05216404_10178</name>
</gene>
<reference evidence="2 3" key="1">
    <citation type="submission" date="2016-10" db="EMBL/GenBank/DDBJ databases">
        <authorList>
            <person name="de Groot N.N."/>
        </authorList>
    </citation>
    <scope>NUCLEOTIDE SEQUENCE [LARGE SCALE GENOMIC DNA]</scope>
    <source>
        <strain evidence="2 3">Nl18</strain>
    </source>
</reference>
<accession>A0A1H8AZP4</accession>
<evidence type="ECO:0000313" key="2">
    <source>
        <dbReference type="EMBL" id="SEM75976.1"/>
    </source>
</evidence>
<name>A0A1H8AZP4_9PROT</name>